<dbReference type="AlphaFoldDB" id="A0A6N7W292"/>
<comment type="caution">
    <text evidence="1">The sequence shown here is derived from an EMBL/GenBank/DDBJ whole genome shotgun (WGS) entry which is preliminary data.</text>
</comment>
<dbReference type="GeneID" id="86054158"/>
<evidence type="ECO:0000313" key="1">
    <source>
        <dbReference type="EMBL" id="MSS89359.1"/>
    </source>
</evidence>
<gene>
    <name evidence="1" type="ORF">FYJ45_14000</name>
</gene>
<dbReference type="InterPro" id="IPR005358">
    <property type="entry name" value="Puta_zinc/iron-chelating_dom"/>
</dbReference>
<dbReference type="Pfam" id="PF03692">
    <property type="entry name" value="CxxCxxCC"/>
    <property type="match status" value="1"/>
</dbReference>
<evidence type="ECO:0000313" key="2">
    <source>
        <dbReference type="Proteomes" id="UP000436047"/>
    </source>
</evidence>
<organism evidence="1 2">
    <name type="scientific">Eisenbergiella porci</name>
    <dbReference type="NCBI Taxonomy" id="2652274"/>
    <lineage>
        <taxon>Bacteria</taxon>
        <taxon>Bacillati</taxon>
        <taxon>Bacillota</taxon>
        <taxon>Clostridia</taxon>
        <taxon>Lachnospirales</taxon>
        <taxon>Lachnospiraceae</taxon>
        <taxon>Eisenbergiella</taxon>
    </lineage>
</organism>
<sequence>MIKPAQIEQEAKKKENENIKFRSFLKNHADEEKLDQDFARLHKELFSGYDCSKCRNCCKLYSGSIPEEDLEQDAALLKLTKEQFVDFFLEKEKTDGVYATKHMPCDFLEEDGSCKLGDCRPDNCKKYPYTDQPDRLWSLYSVLEAVEVCPVAFEIFERLKREYGFRSR</sequence>
<keyword evidence="2" id="KW-1185">Reference proteome</keyword>
<reference evidence="1 2" key="1">
    <citation type="submission" date="2019-08" db="EMBL/GenBank/DDBJ databases">
        <title>In-depth cultivation of the pig gut microbiome towards novel bacterial diversity and tailored functional studies.</title>
        <authorList>
            <person name="Wylensek D."/>
            <person name="Hitch T.C.A."/>
            <person name="Clavel T."/>
        </authorList>
    </citation>
    <scope>NUCLEOTIDE SEQUENCE [LARGE SCALE GENOMIC DNA]</scope>
    <source>
        <strain evidence="1 2">WCA-389-WT-23B</strain>
    </source>
</reference>
<dbReference type="Proteomes" id="UP000436047">
    <property type="component" value="Unassembled WGS sequence"/>
</dbReference>
<dbReference type="EMBL" id="VUMI01000021">
    <property type="protein sequence ID" value="MSS89359.1"/>
    <property type="molecule type" value="Genomic_DNA"/>
</dbReference>
<dbReference type="RefSeq" id="WP_154465155.1">
    <property type="nucleotide sequence ID" value="NZ_JAXDZL010000043.1"/>
</dbReference>
<proteinExistence type="predicted"/>
<name>A0A6N7W292_9FIRM</name>
<protein>
    <submittedName>
        <fullName evidence="1">YkgJ family cysteine cluster protein</fullName>
    </submittedName>
</protein>
<accession>A0A6N7W292</accession>